<feature type="compositionally biased region" description="Polar residues" evidence="3">
    <location>
        <begin position="1063"/>
        <end position="1073"/>
    </location>
</feature>
<reference evidence="6" key="2">
    <citation type="journal article" date="2023" name="IMA Fungus">
        <title>Comparative genomic study of the Penicillium genus elucidates a diverse pangenome and 15 lateral gene transfer events.</title>
        <authorList>
            <person name="Petersen C."/>
            <person name="Sorensen T."/>
            <person name="Nielsen M.R."/>
            <person name="Sondergaard T.E."/>
            <person name="Sorensen J.L."/>
            <person name="Fitzpatrick D.A."/>
            <person name="Frisvad J.C."/>
            <person name="Nielsen K.L."/>
        </authorList>
    </citation>
    <scope>NUCLEOTIDE SEQUENCE</scope>
    <source>
        <strain evidence="6">IBT 23319</strain>
    </source>
</reference>
<dbReference type="AlphaFoldDB" id="A0A9W9P381"/>
<evidence type="ECO:0000313" key="6">
    <source>
        <dbReference type="EMBL" id="KAJ5234558.1"/>
    </source>
</evidence>
<organism evidence="6 7">
    <name type="scientific">Penicillium citrinum</name>
    <dbReference type="NCBI Taxonomy" id="5077"/>
    <lineage>
        <taxon>Eukaryota</taxon>
        <taxon>Fungi</taxon>
        <taxon>Dikarya</taxon>
        <taxon>Ascomycota</taxon>
        <taxon>Pezizomycotina</taxon>
        <taxon>Eurotiomycetes</taxon>
        <taxon>Eurotiomycetidae</taxon>
        <taxon>Eurotiales</taxon>
        <taxon>Aspergillaceae</taxon>
        <taxon>Penicillium</taxon>
    </lineage>
</organism>
<dbReference type="InterPro" id="IPR036097">
    <property type="entry name" value="HisK_dim/P_sf"/>
</dbReference>
<feature type="compositionally biased region" description="Basic and acidic residues" evidence="3">
    <location>
        <begin position="1052"/>
        <end position="1061"/>
    </location>
</feature>
<comment type="caution">
    <text evidence="6">The sequence shown here is derived from an EMBL/GenBank/DDBJ whole genome shotgun (WGS) entry which is preliminary data.</text>
</comment>
<dbReference type="CDD" id="cd00082">
    <property type="entry name" value="HisKA"/>
    <property type="match status" value="1"/>
</dbReference>
<evidence type="ECO:0000313" key="7">
    <source>
        <dbReference type="Proteomes" id="UP001147733"/>
    </source>
</evidence>
<dbReference type="RefSeq" id="XP_056502058.1">
    <property type="nucleotide sequence ID" value="XM_056642646.1"/>
</dbReference>
<feature type="region of interest" description="Disordered" evidence="3">
    <location>
        <begin position="485"/>
        <end position="507"/>
    </location>
</feature>
<feature type="domain" description="Response regulatory" evidence="5">
    <location>
        <begin position="1134"/>
        <end position="1256"/>
    </location>
</feature>
<feature type="region of interest" description="Disordered" evidence="3">
    <location>
        <begin position="371"/>
        <end position="442"/>
    </location>
</feature>
<dbReference type="OrthoDB" id="303614at2759"/>
<dbReference type="InterPro" id="IPR001789">
    <property type="entry name" value="Sig_transdc_resp-reg_receiver"/>
</dbReference>
<proteinExistence type="predicted"/>
<evidence type="ECO:0000259" key="4">
    <source>
        <dbReference type="PROSITE" id="PS50109"/>
    </source>
</evidence>
<feature type="compositionally biased region" description="Polar residues" evidence="3">
    <location>
        <begin position="485"/>
        <end position="501"/>
    </location>
</feature>
<dbReference type="Gene3D" id="1.10.287.130">
    <property type="match status" value="1"/>
</dbReference>
<dbReference type="InterPro" id="IPR003594">
    <property type="entry name" value="HATPase_dom"/>
</dbReference>
<dbReference type="GO" id="GO:0000155">
    <property type="term" value="F:phosphorelay sensor kinase activity"/>
    <property type="evidence" value="ECO:0007669"/>
    <property type="project" value="InterPro"/>
</dbReference>
<dbReference type="SUPFAM" id="SSF55874">
    <property type="entry name" value="ATPase domain of HSP90 chaperone/DNA topoisomerase II/histidine kinase"/>
    <property type="match status" value="1"/>
</dbReference>
<feature type="region of interest" description="Disordered" evidence="3">
    <location>
        <begin position="1034"/>
        <end position="1073"/>
    </location>
</feature>
<keyword evidence="1 2" id="KW-0597">Phosphoprotein</keyword>
<dbReference type="FunFam" id="3.30.450.40:FF:000083">
    <property type="entry name" value="Sensor histidine kinase/response regulator, putative (AFU_orthologue AFUA_4G00660)"/>
    <property type="match status" value="1"/>
</dbReference>
<dbReference type="PANTHER" id="PTHR43719:SF69">
    <property type="entry name" value="HISTIDINE KINASE G7"/>
    <property type="match status" value="1"/>
</dbReference>
<dbReference type="SMART" id="SM00388">
    <property type="entry name" value="HisKA"/>
    <property type="match status" value="1"/>
</dbReference>
<feature type="region of interest" description="Disordered" evidence="3">
    <location>
        <begin position="1109"/>
        <end position="1128"/>
    </location>
</feature>
<feature type="compositionally biased region" description="Polar residues" evidence="3">
    <location>
        <begin position="1118"/>
        <end position="1128"/>
    </location>
</feature>
<dbReference type="SUPFAM" id="SSF52172">
    <property type="entry name" value="CheY-like"/>
    <property type="match status" value="1"/>
</dbReference>
<dbReference type="SUPFAM" id="SSF55781">
    <property type="entry name" value="GAF domain-like"/>
    <property type="match status" value="1"/>
</dbReference>
<feature type="domain" description="Histidine kinase" evidence="4">
    <location>
        <begin position="598"/>
        <end position="874"/>
    </location>
</feature>
<dbReference type="PROSITE" id="PS50110">
    <property type="entry name" value="RESPONSE_REGULATORY"/>
    <property type="match status" value="1"/>
</dbReference>
<dbReference type="CDD" id="cd17546">
    <property type="entry name" value="REC_hyHK_CKI1_RcsC-like"/>
    <property type="match status" value="1"/>
</dbReference>
<dbReference type="Proteomes" id="UP001147733">
    <property type="component" value="Unassembled WGS sequence"/>
</dbReference>
<feature type="compositionally biased region" description="Basic and acidic residues" evidence="3">
    <location>
        <begin position="1034"/>
        <end position="1043"/>
    </location>
</feature>
<dbReference type="SUPFAM" id="SSF47384">
    <property type="entry name" value="Homodimeric domain of signal transducing histidine kinase"/>
    <property type="match status" value="1"/>
</dbReference>
<evidence type="ECO:0000256" key="3">
    <source>
        <dbReference type="SAM" id="MobiDB-lite"/>
    </source>
</evidence>
<evidence type="ECO:0000256" key="2">
    <source>
        <dbReference type="PROSITE-ProRule" id="PRU00169"/>
    </source>
</evidence>
<dbReference type="InterPro" id="IPR050956">
    <property type="entry name" value="2C_system_His_kinase"/>
</dbReference>
<dbReference type="Pfam" id="PF00512">
    <property type="entry name" value="HisKA"/>
    <property type="match status" value="1"/>
</dbReference>
<dbReference type="PRINTS" id="PR00344">
    <property type="entry name" value="BCTRLSENSOR"/>
</dbReference>
<dbReference type="PANTHER" id="PTHR43719">
    <property type="entry name" value="TWO-COMPONENT HISTIDINE KINASE"/>
    <property type="match status" value="1"/>
</dbReference>
<feature type="modified residue" description="4-aspartylphosphate" evidence="2">
    <location>
        <position position="1185"/>
    </location>
</feature>
<dbReference type="SMART" id="SM00387">
    <property type="entry name" value="HATPase_c"/>
    <property type="match status" value="1"/>
</dbReference>
<gene>
    <name evidence="6" type="ORF">N7469_003726</name>
</gene>
<dbReference type="InterPro" id="IPR005467">
    <property type="entry name" value="His_kinase_dom"/>
</dbReference>
<evidence type="ECO:0000256" key="1">
    <source>
        <dbReference type="ARBA" id="ARBA00022553"/>
    </source>
</evidence>
<keyword evidence="7" id="KW-1185">Reference proteome</keyword>
<feature type="compositionally biased region" description="Polar residues" evidence="3">
    <location>
        <begin position="418"/>
        <end position="439"/>
    </location>
</feature>
<feature type="compositionally biased region" description="Basic and acidic residues" evidence="3">
    <location>
        <begin position="403"/>
        <end position="417"/>
    </location>
</feature>
<dbReference type="InterPro" id="IPR036890">
    <property type="entry name" value="HATPase_C_sf"/>
</dbReference>
<feature type="region of interest" description="Disordered" evidence="3">
    <location>
        <begin position="1"/>
        <end position="25"/>
    </location>
</feature>
<dbReference type="InterPro" id="IPR003661">
    <property type="entry name" value="HisK_dim/P_dom"/>
</dbReference>
<dbReference type="GeneID" id="81381813"/>
<evidence type="ECO:0000259" key="5">
    <source>
        <dbReference type="PROSITE" id="PS50110"/>
    </source>
</evidence>
<dbReference type="SMART" id="SM00448">
    <property type="entry name" value="REC"/>
    <property type="match status" value="1"/>
</dbReference>
<dbReference type="PROSITE" id="PS50109">
    <property type="entry name" value="HIS_KIN"/>
    <property type="match status" value="1"/>
</dbReference>
<dbReference type="Gene3D" id="3.30.565.10">
    <property type="entry name" value="Histidine kinase-like ATPase, C-terminal domain"/>
    <property type="match status" value="1"/>
</dbReference>
<reference evidence="6" key="1">
    <citation type="submission" date="2022-11" db="EMBL/GenBank/DDBJ databases">
        <authorList>
            <person name="Petersen C."/>
        </authorList>
    </citation>
    <scope>NUCLEOTIDE SEQUENCE</scope>
    <source>
        <strain evidence="6">IBT 23319</strain>
    </source>
</reference>
<accession>A0A9W9P381</accession>
<dbReference type="InterPro" id="IPR004358">
    <property type="entry name" value="Sig_transdc_His_kin-like_C"/>
</dbReference>
<dbReference type="EMBL" id="JAPQKT010000003">
    <property type="protein sequence ID" value="KAJ5234558.1"/>
    <property type="molecule type" value="Genomic_DNA"/>
</dbReference>
<name>A0A9W9P381_PENCI</name>
<dbReference type="Gene3D" id="3.40.50.2300">
    <property type="match status" value="1"/>
</dbReference>
<protein>
    <submittedName>
        <fullName evidence="6">Uncharacterized protein</fullName>
    </submittedName>
</protein>
<sequence>MSEARPAPFLEQQRPVSSETSREREFYKYLPPSHLERKLEHFDDNTRSADFTPRSSPDPAITAFAQLGTLRLDAQRALISLFSRHEQHILTESTRTLSLQDDTDHIARDGLWIGNCTMSYSRSFFNPSRFPLNTTSPLKDQLWVVPDLTQDPNFKDHPDVTSYPNIRFLASSPIISPKGIVIGAYTVLDDKPRTSLDSTTSKFLLDMGTTVMEYLVSARSRSQHLRSERMIVGIGSFLEGKGSLRNSWLEATGKLNYLKGEYGDDIEGGINKTQQDKQVSDSVSKAMKVSGAKNRSLPLRSKVARKNHHLPLKTLPETTTPASLERIASKEDHQVQLEDAFSRAANIIRESIEVEGSIFFDANFGTHGASVAAEKSDHEGSGHESYSSASGDEGPIRGPSNAKTKEDTTAHAADSGKDTSSPCRVLGFSTSNASSVNDESTGDRRIALSEPFLAGLLRRYPQGKIFNFFEDGSISASETSDCNFKNFSQGSEQQRTTSTAQRPGRKYKRTRKAILRQDAETLLQLAPNSRSIIFSPLWDSHKGRWYSANICWTQSPRRVFTSDDELSFLFAFGYSMMAEVHRLNSVFSEKAKSSLLAGLSHELRSPLHGIFGMTDLLNTSVMNTLQRGFIHTISSCAFTLLGSINQLLEFASIKDLRATSVATRYTGGPNKDQLLKTVGDSSPGEDHEDARVELAAVVEDSVETILTGYTFFNVLQYPADTSRGGKFFQLGRFDTPDAVQVVLDIAGLSDLRFITLSGAWHSILTNIVGNALKFTHKGYVHVSLNADPVTLLESGEVVKSNIELTVRDSGCGIETEFLRNELFSAFAQEDSMTIGNGLGLNITQRIVHSLGGSVEIASQKGVGTEVKVSVDLEQTSAPDLPSQHSISTVSSLASAQDLVRAKTVGFIGHWSSEPDLAVRSSLQNLCQKDFLMDIHLISSFQPNLHECDFYILSFKSFSKGNLDIKAFGPSLRERASSPVIVLCPSPRIAHSMFAESQKHPTADIVVFISQPFGPRKLAKAFETCLERQEKGIDITASEDDRASETPNAFSAMEDKETDFRKSPNVSAPLSTGQSSVDSIWSDYFGTPLHQQDSYFTPKVHPTPIIESSEESIVSNSSDTNDFSQPQQHDSSRTTVLIVDDNNINIQILVEFMKKLKCNYATASNGLEALEFFEANAPSIALIFMDISMPVMDGLESSRRIRGFEQKSGTDSPVRIIALTGVAQHDLQRDTIGAGIDSFMTKPARIKSLIPLLEECGVIARNSDGSLKKTG</sequence>
<dbReference type="Pfam" id="PF02518">
    <property type="entry name" value="HATPase_c"/>
    <property type="match status" value="1"/>
</dbReference>
<dbReference type="Pfam" id="PF00072">
    <property type="entry name" value="Response_reg"/>
    <property type="match status" value="1"/>
</dbReference>
<dbReference type="InterPro" id="IPR011006">
    <property type="entry name" value="CheY-like_superfamily"/>
</dbReference>